<feature type="domain" description="DDE Tnp4" evidence="3">
    <location>
        <begin position="160"/>
        <end position="321"/>
    </location>
</feature>
<evidence type="ECO:0000313" key="4">
    <source>
        <dbReference type="EMBL" id="RPB10754.1"/>
    </source>
</evidence>
<name>A0A3N4KJK9_9PEZI</name>
<keyword evidence="2" id="KW-0479">Metal-binding</keyword>
<protein>
    <recommendedName>
        <fullName evidence="3">DDE Tnp4 domain-containing protein</fullName>
    </recommendedName>
</protein>
<dbReference type="InterPro" id="IPR027806">
    <property type="entry name" value="HARBI1_dom"/>
</dbReference>
<evidence type="ECO:0000259" key="3">
    <source>
        <dbReference type="Pfam" id="PF13359"/>
    </source>
</evidence>
<evidence type="ECO:0000256" key="1">
    <source>
        <dbReference type="ARBA" id="ARBA00001968"/>
    </source>
</evidence>
<accession>A0A3N4KJK9</accession>
<dbReference type="EMBL" id="ML119141">
    <property type="protein sequence ID" value="RPB10754.1"/>
    <property type="molecule type" value="Genomic_DNA"/>
</dbReference>
<dbReference type="Proteomes" id="UP000277580">
    <property type="component" value="Unassembled WGS sequence"/>
</dbReference>
<dbReference type="OrthoDB" id="5289248at2759"/>
<gene>
    <name evidence="4" type="ORF">P167DRAFT_490514</name>
</gene>
<dbReference type="PANTHER" id="PTHR34615">
    <property type="entry name" value="PX DOMAIN-CONTAINING PROTEIN"/>
    <property type="match status" value="1"/>
</dbReference>
<dbReference type="Pfam" id="PF13359">
    <property type="entry name" value="DDE_Tnp_4"/>
    <property type="match status" value="1"/>
</dbReference>
<keyword evidence="5" id="KW-1185">Reference proteome</keyword>
<dbReference type="GO" id="GO:0046872">
    <property type="term" value="F:metal ion binding"/>
    <property type="evidence" value="ECO:0007669"/>
    <property type="project" value="UniProtKB-KW"/>
</dbReference>
<evidence type="ECO:0000313" key="5">
    <source>
        <dbReference type="Proteomes" id="UP000277580"/>
    </source>
</evidence>
<sequence>MISERLRRQRRLRRKREIEQATRYRPSIVFTRFEFSLEAWTDEVAEEYFRFTKREIYDMLEQFNLQSIVYPARCICSAELALCITLSRLSSPSRYKDRFHQFGKSRSFQSNIFNAVICYLDSKYKVKLRWDERRLTLNTLRSYNNGIKYIGGPDGVWGFVDGTLRTICKPEENQKVFYTGYKKAHALKWQGIMTPDGLISSLFVPVEGKLGDWVVWKMSGIEDILRMVYQRLSPAERYYIYGDPAYSLSYSVMCAYKASAARPLTLGQKLHNAAMSSYRIAVEHGFGKVVNLWGFVAYKNGMRIGKSPVGAYYNVAVLLTNIHTCFRGSQVTSQFNVAPPAFRDYIIL</sequence>
<dbReference type="PANTHER" id="PTHR34615:SF1">
    <property type="entry name" value="PX DOMAIN-CONTAINING PROTEIN"/>
    <property type="match status" value="1"/>
</dbReference>
<evidence type="ECO:0000256" key="2">
    <source>
        <dbReference type="ARBA" id="ARBA00022723"/>
    </source>
</evidence>
<proteinExistence type="predicted"/>
<dbReference type="InParanoid" id="A0A3N4KJK9"/>
<dbReference type="STRING" id="1392247.A0A3N4KJK9"/>
<dbReference type="AlphaFoldDB" id="A0A3N4KJK9"/>
<comment type="cofactor">
    <cofactor evidence="1">
        <name>a divalent metal cation</name>
        <dbReference type="ChEBI" id="CHEBI:60240"/>
    </cofactor>
</comment>
<reference evidence="4 5" key="1">
    <citation type="journal article" date="2018" name="Nat. Ecol. Evol.">
        <title>Pezizomycetes genomes reveal the molecular basis of ectomycorrhizal truffle lifestyle.</title>
        <authorList>
            <person name="Murat C."/>
            <person name="Payen T."/>
            <person name="Noel B."/>
            <person name="Kuo A."/>
            <person name="Morin E."/>
            <person name="Chen J."/>
            <person name="Kohler A."/>
            <person name="Krizsan K."/>
            <person name="Balestrini R."/>
            <person name="Da Silva C."/>
            <person name="Montanini B."/>
            <person name="Hainaut M."/>
            <person name="Levati E."/>
            <person name="Barry K.W."/>
            <person name="Belfiori B."/>
            <person name="Cichocki N."/>
            <person name="Clum A."/>
            <person name="Dockter R.B."/>
            <person name="Fauchery L."/>
            <person name="Guy J."/>
            <person name="Iotti M."/>
            <person name="Le Tacon F."/>
            <person name="Lindquist E.A."/>
            <person name="Lipzen A."/>
            <person name="Malagnac F."/>
            <person name="Mello A."/>
            <person name="Molinier V."/>
            <person name="Miyauchi S."/>
            <person name="Poulain J."/>
            <person name="Riccioni C."/>
            <person name="Rubini A."/>
            <person name="Sitrit Y."/>
            <person name="Splivallo R."/>
            <person name="Traeger S."/>
            <person name="Wang M."/>
            <person name="Zifcakova L."/>
            <person name="Wipf D."/>
            <person name="Zambonelli A."/>
            <person name="Paolocci F."/>
            <person name="Nowrousian M."/>
            <person name="Ottonello S."/>
            <person name="Baldrian P."/>
            <person name="Spatafora J.W."/>
            <person name="Henrissat B."/>
            <person name="Nagy L.G."/>
            <person name="Aury J.M."/>
            <person name="Wincker P."/>
            <person name="Grigoriev I.V."/>
            <person name="Bonfante P."/>
            <person name="Martin F.M."/>
        </authorList>
    </citation>
    <scope>NUCLEOTIDE SEQUENCE [LARGE SCALE GENOMIC DNA]</scope>
    <source>
        <strain evidence="4 5">CCBAS932</strain>
    </source>
</reference>
<organism evidence="4 5">
    <name type="scientific">Morchella conica CCBAS932</name>
    <dbReference type="NCBI Taxonomy" id="1392247"/>
    <lineage>
        <taxon>Eukaryota</taxon>
        <taxon>Fungi</taxon>
        <taxon>Dikarya</taxon>
        <taxon>Ascomycota</taxon>
        <taxon>Pezizomycotina</taxon>
        <taxon>Pezizomycetes</taxon>
        <taxon>Pezizales</taxon>
        <taxon>Morchellaceae</taxon>
        <taxon>Morchella</taxon>
    </lineage>
</organism>